<dbReference type="OrthoDB" id="20734at2759"/>
<protein>
    <recommendedName>
        <fullName evidence="3">Required for respiratory growth protein 7, mitochondrial</fullName>
    </recommendedName>
</protein>
<keyword evidence="4" id="KW-0496">Mitochondrion</keyword>
<proteinExistence type="inferred from homology"/>
<organism evidence="5 6">
    <name type="scientific">Eremothecium cymbalariae (strain CBS 270.75 / DBVPG 7215 / KCTC 17166 / NRRL Y-17582)</name>
    <name type="common">Yeast</name>
    <dbReference type="NCBI Taxonomy" id="931890"/>
    <lineage>
        <taxon>Eukaryota</taxon>
        <taxon>Fungi</taxon>
        <taxon>Dikarya</taxon>
        <taxon>Ascomycota</taxon>
        <taxon>Saccharomycotina</taxon>
        <taxon>Saccharomycetes</taxon>
        <taxon>Saccharomycetales</taxon>
        <taxon>Saccharomycetaceae</taxon>
        <taxon>Eremothecium</taxon>
    </lineage>
</organism>
<dbReference type="KEGG" id="erc:Ecym_1485"/>
<evidence type="ECO:0000256" key="4">
    <source>
        <dbReference type="ARBA" id="ARBA00023128"/>
    </source>
</evidence>
<accession>G8JMJ3</accession>
<evidence type="ECO:0000313" key="6">
    <source>
        <dbReference type="Proteomes" id="UP000006790"/>
    </source>
</evidence>
<evidence type="ECO:0000313" key="5">
    <source>
        <dbReference type="EMBL" id="AET37710.1"/>
    </source>
</evidence>
<dbReference type="InParanoid" id="G8JMJ3"/>
<dbReference type="EMBL" id="CP002497">
    <property type="protein sequence ID" value="AET37710.1"/>
    <property type="molecule type" value="Genomic_DNA"/>
</dbReference>
<comment type="subcellular location">
    <subcellularLocation>
        <location evidence="1">Mitochondrion</location>
    </subcellularLocation>
</comment>
<dbReference type="FunCoup" id="G8JMJ3">
    <property type="interactions" value="48"/>
</dbReference>
<dbReference type="OMA" id="YYENEYA"/>
<dbReference type="HOGENOM" id="CLU_085105_1_0_1"/>
<evidence type="ECO:0000256" key="1">
    <source>
        <dbReference type="ARBA" id="ARBA00004173"/>
    </source>
</evidence>
<dbReference type="Pfam" id="PF10356">
    <property type="entry name" value="RRG7"/>
    <property type="match status" value="1"/>
</dbReference>
<comment type="similarity">
    <text evidence="2">Belongs to the RRG7 family.</text>
</comment>
<dbReference type="GO" id="GO:0005739">
    <property type="term" value="C:mitochondrion"/>
    <property type="evidence" value="ECO:0007669"/>
    <property type="project" value="UniProtKB-SubCell"/>
</dbReference>
<evidence type="ECO:0000256" key="3">
    <source>
        <dbReference type="ARBA" id="ARBA00014638"/>
    </source>
</evidence>
<dbReference type="PANTHER" id="PTHR28133">
    <property type="entry name" value="REQUIRED FOR RESPIRATORY GROWTH PROTEIN 7, MITOCHONDRIAL"/>
    <property type="match status" value="1"/>
</dbReference>
<dbReference type="Proteomes" id="UP000006790">
    <property type="component" value="Chromosome 1"/>
</dbReference>
<dbReference type="RefSeq" id="XP_003644527.1">
    <property type="nucleotide sequence ID" value="XM_003644479.1"/>
</dbReference>
<sequence length="239" mass="27470">MIRTTASRTPFCVAYRKSLTEYISDNVHICDSTVFQGTLYELTVMRELHDKLHIENLCQTGGAYDGGVDIRGKWDISNIYNRVKKLVDLDKKLPKRYSVNGLNLKPLRTKIIENNNSYRPLDIIVQCKAFTARKITGKQIRELMGAFSMISKNHEKRNNTIVMMSSPNLLTKDAVAVMNQMRIPLVYLQITMIKPSDAEPDFNVNQSGHLCHYFENEYASKLLDNCGINEWIKLEAYKL</sequence>
<reference evidence="6" key="1">
    <citation type="journal article" date="2012" name="G3 (Bethesda)">
        <title>Pichia sorbitophila, an interspecies yeast hybrid reveals early steps of genome resolution following polyploidization.</title>
        <authorList>
            <person name="Leh Louis V."/>
            <person name="Despons L."/>
            <person name="Friedrich A."/>
            <person name="Martin T."/>
            <person name="Durrens P."/>
            <person name="Casaregola S."/>
            <person name="Neuveglise C."/>
            <person name="Fairhead C."/>
            <person name="Marck C."/>
            <person name="Cruz J.A."/>
            <person name="Straub M.L."/>
            <person name="Kugler V."/>
            <person name="Sacerdot C."/>
            <person name="Uzunov Z."/>
            <person name="Thierry A."/>
            <person name="Weiss S."/>
            <person name="Bleykasten C."/>
            <person name="De Montigny J."/>
            <person name="Jacques N."/>
            <person name="Jung P."/>
            <person name="Lemaire M."/>
            <person name="Mallet S."/>
            <person name="Morel G."/>
            <person name="Richard G.F."/>
            <person name="Sarkar A."/>
            <person name="Savel G."/>
            <person name="Schacherer J."/>
            <person name="Seret M.L."/>
            <person name="Talla E."/>
            <person name="Samson G."/>
            <person name="Jubin C."/>
            <person name="Poulain J."/>
            <person name="Vacherie B."/>
            <person name="Barbe V."/>
            <person name="Pelletier E."/>
            <person name="Sherman D.J."/>
            <person name="Westhof E."/>
            <person name="Weissenbach J."/>
            <person name="Baret P.V."/>
            <person name="Wincker P."/>
            <person name="Gaillardin C."/>
            <person name="Dujon B."/>
            <person name="Souciet J.L."/>
        </authorList>
    </citation>
    <scope>NUCLEOTIDE SEQUENCE [LARGE SCALE GENOMIC DNA]</scope>
    <source>
        <strain evidence="6">CBS 270.75 / DBVPG 7215 / KCTC 17166 / NRRL Y-17582</strain>
    </source>
</reference>
<dbReference type="AlphaFoldDB" id="G8JMJ3"/>
<dbReference type="eggNOG" id="ENOG502RZ1Q">
    <property type="taxonomic scope" value="Eukaryota"/>
</dbReference>
<evidence type="ECO:0000256" key="2">
    <source>
        <dbReference type="ARBA" id="ARBA00009554"/>
    </source>
</evidence>
<gene>
    <name evidence="5" type="ordered locus">Ecym_1485</name>
</gene>
<name>G8JMJ3_ERECY</name>
<keyword evidence="6" id="KW-1185">Reference proteome</keyword>
<dbReference type="InterPro" id="IPR018828">
    <property type="entry name" value="RRG7"/>
</dbReference>
<dbReference type="PANTHER" id="PTHR28133:SF1">
    <property type="entry name" value="REQUIRED FOR RESPIRATORY GROWTH PROTEIN 7, MITOCHONDRIAL"/>
    <property type="match status" value="1"/>
</dbReference>
<dbReference type="GeneID" id="11470438"/>